<accession>A0A6I6NEE1</accession>
<sequence>MVGLMVALVVVGAVGLGWRLARYPGGLRYAFSDVHRADRQDLKRTRAAVRTLQGTARQEESQAQIRATQAERAYDRRIDALERKLEQLERPGRGAYDTGLGDLSLYRHVLLFKGKEIPLAGLGVRFDLARNTETMYIHLKRPEGWADLSEYAHETFPEDQVRRFGVRIENAVAAENAFRDLLPEAIRKTGSDLADARADTAEKDGARAALERVRARHSDGPLLAKALAELEAARDRWQRLTGRRPR</sequence>
<dbReference type="EMBL" id="CP047020">
    <property type="protein sequence ID" value="QHA08751.1"/>
    <property type="molecule type" value="Genomic_DNA"/>
</dbReference>
<dbReference type="RefSeq" id="WP_158928467.1">
    <property type="nucleotide sequence ID" value="NZ_CP047020.1"/>
</dbReference>
<gene>
    <name evidence="1" type="ORF">GQF42_40725</name>
</gene>
<dbReference type="AlphaFoldDB" id="A0A6I6NEE1"/>
<evidence type="ECO:0000313" key="1">
    <source>
        <dbReference type="EMBL" id="QHA08751.1"/>
    </source>
</evidence>
<keyword evidence="2" id="KW-1185">Reference proteome</keyword>
<protein>
    <submittedName>
        <fullName evidence="1">Uncharacterized protein</fullName>
    </submittedName>
</protein>
<organism evidence="1 2">
    <name type="scientific">Streptomyces broussonetiae</name>
    <dbReference type="NCBI Taxonomy" id="2686304"/>
    <lineage>
        <taxon>Bacteria</taxon>
        <taxon>Bacillati</taxon>
        <taxon>Actinomycetota</taxon>
        <taxon>Actinomycetes</taxon>
        <taxon>Kitasatosporales</taxon>
        <taxon>Streptomycetaceae</taxon>
        <taxon>Streptomyces</taxon>
    </lineage>
</organism>
<dbReference type="Proteomes" id="UP000436138">
    <property type="component" value="Chromosome"/>
</dbReference>
<proteinExistence type="predicted"/>
<name>A0A6I6NEE1_9ACTN</name>
<evidence type="ECO:0000313" key="2">
    <source>
        <dbReference type="Proteomes" id="UP000436138"/>
    </source>
</evidence>
<reference evidence="1 2" key="1">
    <citation type="submission" date="2019-12" db="EMBL/GenBank/DDBJ databases">
        <title>Streptomyces sp. strain T44 isolated from rhizosphere soil of Broussonetia papyrifera.</title>
        <authorList>
            <person name="Mo P."/>
        </authorList>
    </citation>
    <scope>NUCLEOTIDE SEQUENCE [LARGE SCALE GENOMIC DNA]</scope>
    <source>
        <strain evidence="1 2">T44</strain>
    </source>
</reference>
<dbReference type="KEGG" id="sbro:GQF42_40725"/>